<dbReference type="InterPro" id="IPR046348">
    <property type="entry name" value="SIS_dom_sf"/>
</dbReference>
<keyword evidence="2" id="KW-0238">DNA-binding</keyword>
<dbReference type="InterPro" id="IPR035472">
    <property type="entry name" value="RpiR-like_SIS"/>
</dbReference>
<reference evidence="6 7" key="1">
    <citation type="submission" date="2013-03" db="EMBL/GenBank/DDBJ databases">
        <title>The Genome Sequence of Enterococcus sulfureus ATCC_49903 (PacBio/Illumina hybrid assembly).</title>
        <authorList>
            <consortium name="The Broad Institute Genomics Platform"/>
            <consortium name="The Broad Institute Genome Sequencing Center for Infectious Disease"/>
            <person name="Earl A."/>
            <person name="Russ C."/>
            <person name="Gilmore M."/>
            <person name="Surin D."/>
            <person name="Walker B."/>
            <person name="Young S."/>
            <person name="Zeng Q."/>
            <person name="Gargeya S."/>
            <person name="Fitzgerald M."/>
            <person name="Haas B."/>
            <person name="Abouelleil A."/>
            <person name="Allen A.W."/>
            <person name="Alvarado L."/>
            <person name="Arachchi H.M."/>
            <person name="Berlin A.M."/>
            <person name="Chapman S.B."/>
            <person name="Gainer-Dewar J."/>
            <person name="Goldberg J."/>
            <person name="Griggs A."/>
            <person name="Gujja S."/>
            <person name="Hansen M."/>
            <person name="Howarth C."/>
            <person name="Imamovic A."/>
            <person name="Ireland A."/>
            <person name="Larimer J."/>
            <person name="McCowan C."/>
            <person name="Murphy C."/>
            <person name="Pearson M."/>
            <person name="Poon T.W."/>
            <person name="Priest M."/>
            <person name="Roberts A."/>
            <person name="Saif S."/>
            <person name="Shea T."/>
            <person name="Sisk P."/>
            <person name="Sykes S."/>
            <person name="Wortman J."/>
            <person name="Nusbaum C."/>
            <person name="Birren B."/>
        </authorList>
    </citation>
    <scope>NUCLEOTIDE SEQUENCE [LARGE SCALE GENOMIC DNA]</scope>
    <source>
        <strain evidence="6 7">ATCC 49903</strain>
    </source>
</reference>
<evidence type="ECO:0000313" key="6">
    <source>
        <dbReference type="EMBL" id="EOT86098.1"/>
    </source>
</evidence>
<dbReference type="OrthoDB" id="1648815at2"/>
<evidence type="ECO:0000256" key="2">
    <source>
        <dbReference type="ARBA" id="ARBA00023125"/>
    </source>
</evidence>
<evidence type="ECO:0000256" key="1">
    <source>
        <dbReference type="ARBA" id="ARBA00023015"/>
    </source>
</evidence>
<protein>
    <recommendedName>
        <fullName evidence="8">RpiR family transcriptional regulator</fullName>
    </recommendedName>
</protein>
<dbReference type="Pfam" id="PF01418">
    <property type="entry name" value="HTH_6"/>
    <property type="match status" value="1"/>
</dbReference>
<evidence type="ECO:0008006" key="8">
    <source>
        <dbReference type="Google" id="ProtNLM"/>
    </source>
</evidence>
<sequence length="274" mass="31296">MNILDKLHAMYTTFSITEKKVADYILSHPQEIPNMTIADLASQSEVSEASISRFCRKIEVVGFHALKIELAQVTIPKLDDHPEQSRLGQRIAHIQQNKIKEIEQTLMQLDEDVLQESLDQIVKAKRVIFLAYGNTIPVAMDAAYRFNQIGIASSAYEIWDTALASLLTFTTEDLVIVISNSGETKDLIKAIEWCRTQQLTVIAMTNNQQSPLAKLATIHLTTATRERLFQKDYYFSRVSAMLLTETLFLLLAFEEPERLEFIKRHEQLISDHKI</sequence>
<dbReference type="PANTHER" id="PTHR30514:SF1">
    <property type="entry name" value="HTH-TYPE TRANSCRIPTIONAL REGULATOR HEXR-RELATED"/>
    <property type="match status" value="1"/>
</dbReference>
<keyword evidence="7" id="KW-1185">Reference proteome</keyword>
<dbReference type="PATRIC" id="fig|1140003.3.peg.1677"/>
<gene>
    <name evidence="6" type="ORF">I573_00851</name>
</gene>
<dbReference type="PROSITE" id="PS51464">
    <property type="entry name" value="SIS"/>
    <property type="match status" value="1"/>
</dbReference>
<dbReference type="GO" id="GO:0003700">
    <property type="term" value="F:DNA-binding transcription factor activity"/>
    <property type="evidence" value="ECO:0007669"/>
    <property type="project" value="InterPro"/>
</dbReference>
<dbReference type="InterPro" id="IPR047640">
    <property type="entry name" value="RpiR-like"/>
</dbReference>
<dbReference type="GO" id="GO:1901135">
    <property type="term" value="P:carbohydrate derivative metabolic process"/>
    <property type="evidence" value="ECO:0007669"/>
    <property type="project" value="InterPro"/>
</dbReference>
<evidence type="ECO:0000313" key="7">
    <source>
        <dbReference type="Proteomes" id="UP000015961"/>
    </source>
</evidence>
<dbReference type="SUPFAM" id="SSF46689">
    <property type="entry name" value="Homeodomain-like"/>
    <property type="match status" value="1"/>
</dbReference>
<dbReference type="GO" id="GO:0003677">
    <property type="term" value="F:DNA binding"/>
    <property type="evidence" value="ECO:0007669"/>
    <property type="project" value="UniProtKB-KW"/>
</dbReference>
<dbReference type="PROSITE" id="PS51071">
    <property type="entry name" value="HTH_RPIR"/>
    <property type="match status" value="1"/>
</dbReference>
<dbReference type="InterPro" id="IPR036388">
    <property type="entry name" value="WH-like_DNA-bd_sf"/>
</dbReference>
<dbReference type="AlphaFoldDB" id="S0KZU7"/>
<dbReference type="RefSeq" id="WP_016186176.1">
    <property type="nucleotide sequence ID" value="NZ_ASWO01000003.1"/>
</dbReference>
<proteinExistence type="predicted"/>
<dbReference type="InterPro" id="IPR001347">
    <property type="entry name" value="SIS_dom"/>
</dbReference>
<dbReference type="eggNOG" id="COG1737">
    <property type="taxonomic scope" value="Bacteria"/>
</dbReference>
<accession>S0KZU7</accession>
<dbReference type="InterPro" id="IPR009057">
    <property type="entry name" value="Homeodomain-like_sf"/>
</dbReference>
<evidence type="ECO:0000256" key="3">
    <source>
        <dbReference type="ARBA" id="ARBA00023163"/>
    </source>
</evidence>
<dbReference type="Proteomes" id="UP000015961">
    <property type="component" value="Unassembled WGS sequence"/>
</dbReference>
<feature type="domain" description="HTH rpiR-type" evidence="4">
    <location>
        <begin position="1"/>
        <end position="77"/>
    </location>
</feature>
<dbReference type="GO" id="GO:0097367">
    <property type="term" value="F:carbohydrate derivative binding"/>
    <property type="evidence" value="ECO:0007669"/>
    <property type="project" value="InterPro"/>
</dbReference>
<dbReference type="Gene3D" id="3.40.50.10490">
    <property type="entry name" value="Glucose-6-phosphate isomerase like protein, domain 1"/>
    <property type="match status" value="1"/>
</dbReference>
<dbReference type="PANTHER" id="PTHR30514">
    <property type="entry name" value="GLUCOKINASE"/>
    <property type="match status" value="1"/>
</dbReference>
<dbReference type="EMBL" id="ASWO01000003">
    <property type="protein sequence ID" value="EOT86098.1"/>
    <property type="molecule type" value="Genomic_DNA"/>
</dbReference>
<dbReference type="SUPFAM" id="SSF53697">
    <property type="entry name" value="SIS domain"/>
    <property type="match status" value="1"/>
</dbReference>
<comment type="caution">
    <text evidence="6">The sequence shown here is derived from an EMBL/GenBank/DDBJ whole genome shotgun (WGS) entry which is preliminary data.</text>
</comment>
<dbReference type="Gene3D" id="1.10.10.10">
    <property type="entry name" value="Winged helix-like DNA-binding domain superfamily/Winged helix DNA-binding domain"/>
    <property type="match status" value="1"/>
</dbReference>
<dbReference type="InterPro" id="IPR000281">
    <property type="entry name" value="HTH_RpiR"/>
</dbReference>
<organism evidence="6 7">
    <name type="scientific">Enterococcus sulfureus ATCC 49903</name>
    <dbReference type="NCBI Taxonomy" id="1140003"/>
    <lineage>
        <taxon>Bacteria</taxon>
        <taxon>Bacillati</taxon>
        <taxon>Bacillota</taxon>
        <taxon>Bacilli</taxon>
        <taxon>Lactobacillales</taxon>
        <taxon>Enterococcaceae</taxon>
        <taxon>Enterococcus</taxon>
    </lineage>
</organism>
<feature type="domain" description="SIS" evidence="5">
    <location>
        <begin position="114"/>
        <end position="257"/>
    </location>
</feature>
<dbReference type="STRING" id="1140003.OMY_01739"/>
<keyword evidence="1" id="KW-0805">Transcription regulation</keyword>
<name>S0KZU7_9ENTE</name>
<dbReference type="PROSITE" id="PS00356">
    <property type="entry name" value="HTH_LACI_1"/>
    <property type="match status" value="1"/>
</dbReference>
<evidence type="ECO:0000259" key="4">
    <source>
        <dbReference type="PROSITE" id="PS51071"/>
    </source>
</evidence>
<keyword evidence="3" id="KW-0804">Transcription</keyword>
<evidence type="ECO:0000259" key="5">
    <source>
        <dbReference type="PROSITE" id="PS51464"/>
    </source>
</evidence>
<dbReference type="CDD" id="cd05013">
    <property type="entry name" value="SIS_RpiR"/>
    <property type="match status" value="1"/>
</dbReference>
<dbReference type="Pfam" id="PF01380">
    <property type="entry name" value="SIS"/>
    <property type="match status" value="1"/>
</dbReference>